<evidence type="ECO:0000313" key="3">
    <source>
        <dbReference type="Proteomes" id="UP000788993"/>
    </source>
</evidence>
<dbReference type="AlphaFoldDB" id="A0A9P8NSM3"/>
<proteinExistence type="predicted"/>
<name>A0A9P8NSM3_9ASCO</name>
<sequence length="92" mass="9699">MYSANVKVPKLDQSKSHARAADQSSSSAGVCDLGEPKILSSCKQRSGFGSGAATFATSSNSSFIFSKSEMLDNVTLFLDAASSIRLVRCKKS</sequence>
<feature type="region of interest" description="Disordered" evidence="1">
    <location>
        <begin position="1"/>
        <end position="33"/>
    </location>
</feature>
<evidence type="ECO:0000313" key="2">
    <source>
        <dbReference type="EMBL" id="KAH3659070.1"/>
    </source>
</evidence>
<protein>
    <submittedName>
        <fullName evidence="2">Uncharacterized protein</fullName>
    </submittedName>
</protein>
<accession>A0A9P8NSM3</accession>
<organism evidence="2 3">
    <name type="scientific">Ogataea polymorpha</name>
    <dbReference type="NCBI Taxonomy" id="460523"/>
    <lineage>
        <taxon>Eukaryota</taxon>
        <taxon>Fungi</taxon>
        <taxon>Dikarya</taxon>
        <taxon>Ascomycota</taxon>
        <taxon>Saccharomycotina</taxon>
        <taxon>Pichiomycetes</taxon>
        <taxon>Pichiales</taxon>
        <taxon>Pichiaceae</taxon>
        <taxon>Ogataea</taxon>
    </lineage>
</organism>
<dbReference type="EMBL" id="JAEUBD010001571">
    <property type="protein sequence ID" value="KAH3659070.1"/>
    <property type="molecule type" value="Genomic_DNA"/>
</dbReference>
<dbReference type="Proteomes" id="UP000788993">
    <property type="component" value="Unassembled WGS sequence"/>
</dbReference>
<evidence type="ECO:0000256" key="1">
    <source>
        <dbReference type="SAM" id="MobiDB-lite"/>
    </source>
</evidence>
<gene>
    <name evidence="2" type="ORF">OGATHE_006796</name>
</gene>
<reference evidence="2" key="2">
    <citation type="submission" date="2021-01" db="EMBL/GenBank/DDBJ databases">
        <authorList>
            <person name="Schikora-Tamarit M.A."/>
        </authorList>
    </citation>
    <scope>NUCLEOTIDE SEQUENCE</scope>
    <source>
        <strain evidence="2">NCAIM Y.01608</strain>
    </source>
</reference>
<comment type="caution">
    <text evidence="2">The sequence shown here is derived from an EMBL/GenBank/DDBJ whole genome shotgun (WGS) entry which is preliminary data.</text>
</comment>
<keyword evidence="3" id="KW-1185">Reference proteome</keyword>
<reference evidence="2" key="1">
    <citation type="journal article" date="2021" name="Open Biol.">
        <title>Shared evolutionary footprints suggest mitochondrial oxidative damage underlies multiple complex I losses in fungi.</title>
        <authorList>
            <person name="Schikora-Tamarit M.A."/>
            <person name="Marcet-Houben M."/>
            <person name="Nosek J."/>
            <person name="Gabaldon T."/>
        </authorList>
    </citation>
    <scope>NUCLEOTIDE SEQUENCE</scope>
    <source>
        <strain evidence="2">NCAIM Y.01608</strain>
    </source>
</reference>